<accession>A0A316VLU7</accession>
<dbReference type="EMBL" id="KZ819602">
    <property type="protein sequence ID" value="PWN38536.1"/>
    <property type="molecule type" value="Genomic_DNA"/>
</dbReference>
<dbReference type="InParanoid" id="A0A316VLU7"/>
<feature type="compositionally biased region" description="Basic and acidic residues" evidence="1">
    <location>
        <begin position="284"/>
        <end position="298"/>
    </location>
</feature>
<feature type="signal peptide" evidence="2">
    <location>
        <begin position="1"/>
        <end position="21"/>
    </location>
</feature>
<evidence type="ECO:0000256" key="2">
    <source>
        <dbReference type="SAM" id="SignalP"/>
    </source>
</evidence>
<dbReference type="Proteomes" id="UP000245771">
    <property type="component" value="Unassembled WGS sequence"/>
</dbReference>
<keyword evidence="4" id="KW-1185">Reference proteome</keyword>
<feature type="compositionally biased region" description="Polar residues" evidence="1">
    <location>
        <begin position="27"/>
        <end position="59"/>
    </location>
</feature>
<evidence type="ECO:0000313" key="3">
    <source>
        <dbReference type="EMBL" id="PWN38536.1"/>
    </source>
</evidence>
<evidence type="ECO:0000313" key="4">
    <source>
        <dbReference type="Proteomes" id="UP000245771"/>
    </source>
</evidence>
<proteinExistence type="predicted"/>
<reference evidence="3 4" key="1">
    <citation type="journal article" date="2018" name="Mol. Biol. Evol.">
        <title>Broad Genomic Sampling Reveals a Smut Pathogenic Ancestry of the Fungal Clade Ustilaginomycotina.</title>
        <authorList>
            <person name="Kijpornyongpan T."/>
            <person name="Mondo S.J."/>
            <person name="Barry K."/>
            <person name="Sandor L."/>
            <person name="Lee J."/>
            <person name="Lipzen A."/>
            <person name="Pangilinan J."/>
            <person name="LaButti K."/>
            <person name="Hainaut M."/>
            <person name="Henrissat B."/>
            <person name="Grigoriev I.V."/>
            <person name="Spatafora J.W."/>
            <person name="Aime M.C."/>
        </authorList>
    </citation>
    <scope>NUCLEOTIDE SEQUENCE [LARGE SCALE GENOMIC DNA]</scope>
    <source>
        <strain evidence="3 4">MCA 3882</strain>
    </source>
</reference>
<dbReference type="AlphaFoldDB" id="A0A316VLU7"/>
<dbReference type="RefSeq" id="XP_025358838.1">
    <property type="nucleotide sequence ID" value="XM_025497635.1"/>
</dbReference>
<feature type="region of interest" description="Disordered" evidence="1">
    <location>
        <begin position="235"/>
        <end position="298"/>
    </location>
</feature>
<gene>
    <name evidence="3" type="ORF">FA14DRAFT_153860</name>
</gene>
<organism evidence="3 4">
    <name type="scientific">Meira miltonrushii</name>
    <dbReference type="NCBI Taxonomy" id="1280837"/>
    <lineage>
        <taxon>Eukaryota</taxon>
        <taxon>Fungi</taxon>
        <taxon>Dikarya</taxon>
        <taxon>Basidiomycota</taxon>
        <taxon>Ustilaginomycotina</taxon>
        <taxon>Exobasidiomycetes</taxon>
        <taxon>Exobasidiales</taxon>
        <taxon>Brachybasidiaceae</taxon>
        <taxon>Meira</taxon>
    </lineage>
</organism>
<feature type="chain" id="PRO_5016464110" description="Pal1-domain-containing protein" evidence="2">
    <location>
        <begin position="22"/>
        <end position="298"/>
    </location>
</feature>
<feature type="compositionally biased region" description="Basic and acidic residues" evidence="1">
    <location>
        <begin position="174"/>
        <end position="190"/>
    </location>
</feature>
<feature type="region of interest" description="Disordered" evidence="1">
    <location>
        <begin position="27"/>
        <end position="99"/>
    </location>
</feature>
<feature type="compositionally biased region" description="Polar residues" evidence="1">
    <location>
        <begin position="247"/>
        <end position="257"/>
    </location>
</feature>
<sequence>MQLSLFHHLLHLFLLLSVVQCMRPAHQQDSPTHQSSSRQATGGQAPTALSASEPNSQQAGHPVHPVDVSTGRMKPVTGPGSPRFGRAYHNIRTSPGGAKLKGVSHTGILANPNSEFDFPKMTVTRGNKESAVISLFHHPRHPPGDGPYQYMQRQQPDTTVDKADRAKTYPLGFRKHEPGSEDDHRTRSRLDSMSSDQTHPRAAISYRVGADQRVKHKRPRVDVDAGKYHGHLLTFVFGPESPPKHGTQGQSSANTGHQQGGHGDPLAHDFTQTYASGQGLFRAHSPDRGENSKRRRVD</sequence>
<feature type="region of interest" description="Disordered" evidence="1">
    <location>
        <begin position="171"/>
        <end position="206"/>
    </location>
</feature>
<evidence type="ECO:0000256" key="1">
    <source>
        <dbReference type="SAM" id="MobiDB-lite"/>
    </source>
</evidence>
<keyword evidence="2" id="KW-0732">Signal</keyword>
<name>A0A316VLU7_9BASI</name>
<protein>
    <recommendedName>
        <fullName evidence="5">Pal1-domain-containing protein</fullName>
    </recommendedName>
</protein>
<dbReference type="GeneID" id="37019416"/>
<evidence type="ECO:0008006" key="5">
    <source>
        <dbReference type="Google" id="ProtNLM"/>
    </source>
</evidence>